<dbReference type="Proteomes" id="UP001156856">
    <property type="component" value="Unassembled WGS sequence"/>
</dbReference>
<name>A0ABQ6DN60_9HYPH</name>
<dbReference type="EMBL" id="BSPK01000072">
    <property type="protein sequence ID" value="GLS65530.1"/>
    <property type="molecule type" value="Genomic_DNA"/>
</dbReference>
<evidence type="ECO:0000313" key="2">
    <source>
        <dbReference type="Proteomes" id="UP001156856"/>
    </source>
</evidence>
<evidence type="ECO:0000313" key="1">
    <source>
        <dbReference type="EMBL" id="GLS65530.1"/>
    </source>
</evidence>
<reference evidence="2" key="1">
    <citation type="journal article" date="2019" name="Int. J. Syst. Evol. Microbiol.">
        <title>The Global Catalogue of Microorganisms (GCM) 10K type strain sequencing project: providing services to taxonomists for standard genome sequencing and annotation.</title>
        <authorList>
            <consortium name="The Broad Institute Genomics Platform"/>
            <consortium name="The Broad Institute Genome Sequencing Center for Infectious Disease"/>
            <person name="Wu L."/>
            <person name="Ma J."/>
        </authorList>
    </citation>
    <scope>NUCLEOTIDE SEQUENCE [LARGE SCALE GENOMIC DNA]</scope>
    <source>
        <strain evidence="2">NBRC 107715</strain>
    </source>
</reference>
<proteinExistence type="predicted"/>
<accession>A0ABQ6DN60</accession>
<sequence length="115" mass="12020">MQSSERSAGLPATICSFKKARSSFSFCSMATDLTVGNLLKGGLVTAEEVQASVEAALVPPAPKLVPLGNAYHINVARIAHSAAFVGRILRDREASEGLKRAALRRAILAASAQKG</sequence>
<protein>
    <submittedName>
        <fullName evidence="1">Uncharacterized protein</fullName>
    </submittedName>
</protein>
<gene>
    <name evidence="1" type="ORF">GCM10007888_39120</name>
</gene>
<keyword evidence="2" id="KW-1185">Reference proteome</keyword>
<organism evidence="1 2">
    <name type="scientific">Methylobacterium oxalidis</name>
    <dbReference type="NCBI Taxonomy" id="944322"/>
    <lineage>
        <taxon>Bacteria</taxon>
        <taxon>Pseudomonadati</taxon>
        <taxon>Pseudomonadota</taxon>
        <taxon>Alphaproteobacteria</taxon>
        <taxon>Hyphomicrobiales</taxon>
        <taxon>Methylobacteriaceae</taxon>
        <taxon>Methylobacterium</taxon>
    </lineage>
</organism>
<comment type="caution">
    <text evidence="1">The sequence shown here is derived from an EMBL/GenBank/DDBJ whole genome shotgun (WGS) entry which is preliminary data.</text>
</comment>